<feature type="domain" description="Metallo-beta-lactamase" evidence="1">
    <location>
        <begin position="18"/>
        <end position="202"/>
    </location>
</feature>
<gene>
    <name evidence="2" type="ORF">JRV97_01350</name>
</gene>
<evidence type="ECO:0000313" key="2">
    <source>
        <dbReference type="EMBL" id="WGS65233.1"/>
    </source>
</evidence>
<dbReference type="SMART" id="SM00849">
    <property type="entry name" value="Lactamase_B"/>
    <property type="match status" value="1"/>
</dbReference>
<dbReference type="Proteomes" id="UP001232493">
    <property type="component" value="Chromosome"/>
</dbReference>
<dbReference type="Pfam" id="PF00753">
    <property type="entry name" value="Lactamase_B"/>
    <property type="match status" value="1"/>
</dbReference>
<dbReference type="SUPFAM" id="SSF56281">
    <property type="entry name" value="Metallo-hydrolase/oxidoreductase"/>
    <property type="match status" value="1"/>
</dbReference>
<dbReference type="InterPro" id="IPR001279">
    <property type="entry name" value="Metallo-B-lactamas"/>
</dbReference>
<keyword evidence="3" id="KW-1185">Reference proteome</keyword>
<protein>
    <submittedName>
        <fullName evidence="2">MBL fold metallo-hydrolase</fullName>
    </submittedName>
</protein>
<dbReference type="EMBL" id="CP069362">
    <property type="protein sequence ID" value="WGS65233.1"/>
    <property type="molecule type" value="Genomic_DNA"/>
</dbReference>
<dbReference type="PANTHER" id="PTHR42951:SF4">
    <property type="entry name" value="ACYL-COENZYME A THIOESTERASE MBLAC2"/>
    <property type="match status" value="1"/>
</dbReference>
<evidence type="ECO:0000313" key="3">
    <source>
        <dbReference type="Proteomes" id="UP001232493"/>
    </source>
</evidence>
<dbReference type="RefSeq" id="WP_280999543.1">
    <property type="nucleotide sequence ID" value="NZ_CP069362.1"/>
</dbReference>
<sequence length="245" mass="28236">MLEVIDNKVLVFWFENFASNITAVELSEEVILIDSSLYPEKLNKIIDLVQLRTKKPVKKVFLTHHHPDHSFGAIFQGNLEIILSEKTLIKLFDYNDNLLKKISKESEYEFSDIQKKLSRCKFNVFRNDNLNTSSKTVISGISLGGHTEDSTIYKIYPENILVAGDLIVSGVHSELNQANIDNWIKILEELKKQNIKIIIPGHGKPGNIQLINNQINYLKTFKKEGKESLLKKFNKYKYPELLLNF</sequence>
<evidence type="ECO:0000259" key="1">
    <source>
        <dbReference type="SMART" id="SM00849"/>
    </source>
</evidence>
<name>A0ABY8PRI8_9BACT</name>
<accession>A0ABY8PRI8</accession>
<dbReference type="PANTHER" id="PTHR42951">
    <property type="entry name" value="METALLO-BETA-LACTAMASE DOMAIN-CONTAINING"/>
    <property type="match status" value="1"/>
</dbReference>
<reference evidence="2 3" key="1">
    <citation type="submission" date="2021-02" db="EMBL/GenBank/DDBJ databases">
        <title>Characterization of Marinitoga sp. nov. str. BP5-C20A.</title>
        <authorList>
            <person name="Erauso G."/>
            <person name="Postec A."/>
        </authorList>
    </citation>
    <scope>NUCLEOTIDE SEQUENCE [LARGE SCALE GENOMIC DNA]</scope>
    <source>
        <strain evidence="2 3">BP5-C20A</strain>
    </source>
</reference>
<dbReference type="InterPro" id="IPR036866">
    <property type="entry name" value="RibonucZ/Hydroxyglut_hydro"/>
</dbReference>
<dbReference type="InterPro" id="IPR050855">
    <property type="entry name" value="NDM-1-like"/>
</dbReference>
<dbReference type="Gene3D" id="3.60.15.10">
    <property type="entry name" value="Ribonuclease Z/Hydroxyacylglutathione hydrolase-like"/>
    <property type="match status" value="1"/>
</dbReference>
<organism evidence="2 3">
    <name type="scientific">Marinitoga aeolica</name>
    <dbReference type="NCBI Taxonomy" id="2809031"/>
    <lineage>
        <taxon>Bacteria</taxon>
        <taxon>Thermotogati</taxon>
        <taxon>Thermotogota</taxon>
        <taxon>Thermotogae</taxon>
        <taxon>Petrotogales</taxon>
        <taxon>Petrotogaceae</taxon>
        <taxon>Marinitoga</taxon>
    </lineage>
</organism>
<proteinExistence type="predicted"/>